<organism evidence="2 3">
    <name type="scientific">Aureimonas altamirensis</name>
    <dbReference type="NCBI Taxonomy" id="370622"/>
    <lineage>
        <taxon>Bacteria</taxon>
        <taxon>Pseudomonadati</taxon>
        <taxon>Pseudomonadota</taxon>
        <taxon>Alphaproteobacteria</taxon>
        <taxon>Hyphomicrobiales</taxon>
        <taxon>Aurantimonadaceae</taxon>
        <taxon>Aureimonas</taxon>
    </lineage>
</organism>
<evidence type="ECO:0000313" key="2">
    <source>
        <dbReference type="EMBL" id="KHJ56283.1"/>
    </source>
</evidence>
<dbReference type="EMBL" id="JRFJ01000001">
    <property type="protein sequence ID" value="KHJ56283.1"/>
    <property type="molecule type" value="Genomic_DNA"/>
</dbReference>
<name>A0A0B1Q614_9HYPH</name>
<dbReference type="OrthoDB" id="7906519at2"/>
<comment type="caution">
    <text evidence="2">The sequence shown here is derived from an EMBL/GenBank/DDBJ whole genome shotgun (WGS) entry which is preliminary data.</text>
</comment>
<dbReference type="AlphaFoldDB" id="A0A0B1Q614"/>
<sequence length="193" mass="21149">MARAQKAEASNSSPGIGHNSGLSPDQRHALALMHRRRYRGLDEQKRKIAADLRNLGRLVKADLGDTGMLQIKTMIRAETEEGREALEQELRATAEAKAWAAGEDGQLDMFSGQPKADETRAYHDGKIAGMDDEPLRNPYGAGTADHEDYARGWHRGKEVMDEIMAMKAEQAAELIEGPAHDDGGDLDDDQEAA</sequence>
<feature type="compositionally biased region" description="Acidic residues" evidence="1">
    <location>
        <begin position="184"/>
        <end position="193"/>
    </location>
</feature>
<feature type="region of interest" description="Disordered" evidence="1">
    <location>
        <begin position="170"/>
        <end position="193"/>
    </location>
</feature>
<evidence type="ECO:0000313" key="3">
    <source>
        <dbReference type="Proteomes" id="UP000030826"/>
    </source>
</evidence>
<feature type="region of interest" description="Disordered" evidence="1">
    <location>
        <begin position="1"/>
        <end position="24"/>
    </location>
</feature>
<accession>A0A0B1Q614</accession>
<evidence type="ECO:0000256" key="1">
    <source>
        <dbReference type="SAM" id="MobiDB-lite"/>
    </source>
</evidence>
<gene>
    <name evidence="2" type="ORF">LA66_06880</name>
</gene>
<dbReference type="Proteomes" id="UP000030826">
    <property type="component" value="Unassembled WGS sequence"/>
</dbReference>
<proteinExistence type="predicted"/>
<dbReference type="STRING" id="370622.LA66_06880"/>
<protein>
    <submittedName>
        <fullName evidence="2">Uncharacterized protein</fullName>
    </submittedName>
</protein>
<dbReference type="RefSeq" id="WP_039189871.1">
    <property type="nucleotide sequence ID" value="NZ_JRFJ01000001.1"/>
</dbReference>
<reference evidence="2 3" key="1">
    <citation type="submission" date="2014-09" db="EMBL/GenBank/DDBJ databases">
        <title>Isolation and characterization of Aurantimonas altamirensis ON-56566 from clinical sample following a dog bite.</title>
        <authorList>
            <person name="Eshaghi A."/>
            <person name="Li A."/>
            <person name="Shahinas D."/>
            <person name="Bahn P."/>
            <person name="Kus J.V."/>
            <person name="Patel S.N."/>
        </authorList>
    </citation>
    <scope>NUCLEOTIDE SEQUENCE [LARGE SCALE GENOMIC DNA]</scope>
    <source>
        <strain evidence="2 3">ON-56566</strain>
    </source>
</reference>